<accession>A0A160EY39</accession>
<dbReference type="STRING" id="654.AMS64_06535"/>
<evidence type="ECO:0000313" key="3">
    <source>
        <dbReference type="EMBL" id="VXA86487.1"/>
    </source>
</evidence>
<dbReference type="Proteomes" id="UP000076809">
    <property type="component" value="Chromosome"/>
</dbReference>
<dbReference type="EMBL" id="CP014774">
    <property type="protein sequence ID" value="ANB54393.1"/>
    <property type="molecule type" value="Genomic_DNA"/>
</dbReference>
<evidence type="ECO:0000313" key="4">
    <source>
        <dbReference type="Proteomes" id="UP000076809"/>
    </source>
</evidence>
<dbReference type="Proteomes" id="UP000439123">
    <property type="component" value="Unassembled WGS sequence"/>
</dbReference>
<dbReference type="InterPro" id="IPR047798">
    <property type="entry name" value="BPSS1780-like"/>
</dbReference>
<keyword evidence="1" id="KW-0472">Membrane</keyword>
<feature type="transmembrane region" description="Helical" evidence="1">
    <location>
        <begin position="149"/>
        <end position="174"/>
    </location>
</feature>
<keyword evidence="1" id="KW-1133">Transmembrane helix</keyword>
<gene>
    <name evidence="3" type="ORF">AERO8C_30074</name>
    <name evidence="2" type="ORF">WM43_17885</name>
</gene>
<evidence type="ECO:0000313" key="2">
    <source>
        <dbReference type="EMBL" id="ANB54393.1"/>
    </source>
</evidence>
<feature type="transmembrane region" description="Helical" evidence="1">
    <location>
        <begin position="63"/>
        <end position="81"/>
    </location>
</feature>
<feature type="transmembrane region" description="Helical" evidence="1">
    <location>
        <begin position="29"/>
        <end position="51"/>
    </location>
</feature>
<feature type="transmembrane region" description="Helical" evidence="1">
    <location>
        <begin position="101"/>
        <end position="129"/>
    </location>
</feature>
<accession>A0A653L646</accession>
<feature type="transmembrane region" description="Helical" evidence="1">
    <location>
        <begin position="199"/>
        <end position="228"/>
    </location>
</feature>
<evidence type="ECO:0008006" key="6">
    <source>
        <dbReference type="Google" id="ProtNLM"/>
    </source>
</evidence>
<reference evidence="3 5" key="2">
    <citation type="submission" date="2019-10" db="EMBL/GenBank/DDBJ databases">
        <authorList>
            <person name="Karimi E."/>
        </authorList>
    </citation>
    <scope>NUCLEOTIDE SEQUENCE [LARGE SCALE GENOMIC DNA]</scope>
    <source>
        <strain evidence="3">Aeromonas sp. 8C</strain>
    </source>
</reference>
<protein>
    <recommendedName>
        <fullName evidence="6">DUF975 family protein</fullName>
    </recommendedName>
</protein>
<dbReference type="AlphaFoldDB" id="A0A160EY39"/>
<sequence>MNGLPPLRTTPARYTTGRGWLWVRSGFDIFNKGMGISVAMVLVWFMVGMLLEQLPAGGLISQLLYMVWGAGWVAVAARGYRGEPLQFADLFAGFRHKLTPLMLGGLLVLLLFSLVGLVCLGLLSMWGLLPLLTQDPESMVVSASQLQQLLLVLLVGMLLIIPVLMGVTFAPALIYHHDIGIIQAVRLSFFGCWRNMWPFFWWGLLSAMLLLFGAVLLLVGLLVVIPALNYSIYVAYRDIFLDESAQPEAPHSEPFGFEA</sequence>
<reference evidence="2 4" key="1">
    <citation type="journal article" date="2016" name="J. Clin. Microbiol.">
        <title>Detection and Whole-Genome Sequencing of Carbapenemase-Producing Aeromonas hydrophila Isolates from Routine Perirectal Surveillance Culture.</title>
        <authorList>
            <person name="Hughes H.Y."/>
            <person name="Conlan S.P."/>
            <person name="Lau A.F."/>
            <person name="Dekker J.P."/>
            <person name="Michelin A.V."/>
            <person name="Youn J.H."/>
            <person name="Henderson D.K."/>
            <person name="Frank K.M."/>
            <person name="Segre J.A."/>
            <person name="Palmore T.N."/>
        </authorList>
    </citation>
    <scope>NUCLEOTIDE SEQUENCE [LARGE SCALE GENOMIC DNA]</scope>
    <source>
        <strain evidence="2 4">AVNIH1</strain>
    </source>
</reference>
<keyword evidence="1" id="KW-0812">Transmembrane</keyword>
<dbReference type="EMBL" id="CABWLC010000016">
    <property type="protein sequence ID" value="VXA86487.1"/>
    <property type="molecule type" value="Genomic_DNA"/>
</dbReference>
<organism evidence="3 5">
    <name type="scientific">Aeromonas veronii</name>
    <dbReference type="NCBI Taxonomy" id="654"/>
    <lineage>
        <taxon>Bacteria</taxon>
        <taxon>Pseudomonadati</taxon>
        <taxon>Pseudomonadota</taxon>
        <taxon>Gammaproteobacteria</taxon>
        <taxon>Aeromonadales</taxon>
        <taxon>Aeromonadaceae</taxon>
        <taxon>Aeromonas</taxon>
    </lineage>
</organism>
<evidence type="ECO:0000256" key="1">
    <source>
        <dbReference type="SAM" id="Phobius"/>
    </source>
</evidence>
<evidence type="ECO:0000313" key="5">
    <source>
        <dbReference type="Proteomes" id="UP000439123"/>
    </source>
</evidence>
<dbReference type="RefSeq" id="WP_005362278.1">
    <property type="nucleotide sequence ID" value="NZ_AP027933.1"/>
</dbReference>
<dbReference type="NCBIfam" id="NF041043">
    <property type="entry name" value="BPSS1780_fam"/>
    <property type="match status" value="1"/>
</dbReference>
<name>A0A160EY39_AERVE</name>
<proteinExistence type="predicted"/>